<sequence length="124" mass="13234">MRLMYTSCLALLLGGLGGCFWQSAPLPEETTAPPLSPVARFMVANTSGATALIDDDVFGGEVRVTVEDTFLSAAGETCKRATVLSAQHEAEIIVICHNGQEGDESDPAEWRLMPRVWGKGIANP</sequence>
<evidence type="ECO:0000256" key="1">
    <source>
        <dbReference type="SAM" id="SignalP"/>
    </source>
</evidence>
<feature type="chain" id="PRO_5039482188" description="Lipoprotein" evidence="1">
    <location>
        <begin position="24"/>
        <end position="124"/>
    </location>
</feature>
<dbReference type="AlphaFoldDB" id="A0A9D1UA12"/>
<dbReference type="InterPro" id="IPR032258">
    <property type="entry name" value="DUF5061"/>
</dbReference>
<protein>
    <recommendedName>
        <fullName evidence="4">Lipoprotein</fullName>
    </recommendedName>
</protein>
<keyword evidence="1" id="KW-0732">Signal</keyword>
<evidence type="ECO:0000313" key="3">
    <source>
        <dbReference type="Proteomes" id="UP000824264"/>
    </source>
</evidence>
<feature type="signal peptide" evidence="1">
    <location>
        <begin position="1"/>
        <end position="23"/>
    </location>
</feature>
<dbReference type="PROSITE" id="PS51257">
    <property type="entry name" value="PROKAR_LIPOPROTEIN"/>
    <property type="match status" value="1"/>
</dbReference>
<proteinExistence type="predicted"/>
<organism evidence="2 3">
    <name type="scientific">Candidatus Bilophila faecipullorum</name>
    <dbReference type="NCBI Taxonomy" id="2838482"/>
    <lineage>
        <taxon>Bacteria</taxon>
        <taxon>Pseudomonadati</taxon>
        <taxon>Thermodesulfobacteriota</taxon>
        <taxon>Desulfovibrionia</taxon>
        <taxon>Desulfovibrionales</taxon>
        <taxon>Desulfovibrionaceae</taxon>
        <taxon>Bilophila</taxon>
    </lineage>
</organism>
<comment type="caution">
    <text evidence="2">The sequence shown here is derived from an EMBL/GenBank/DDBJ whole genome shotgun (WGS) entry which is preliminary data.</text>
</comment>
<dbReference type="Proteomes" id="UP000824264">
    <property type="component" value="Unassembled WGS sequence"/>
</dbReference>
<reference evidence="2" key="2">
    <citation type="submission" date="2021-04" db="EMBL/GenBank/DDBJ databases">
        <authorList>
            <person name="Gilroy R."/>
        </authorList>
    </citation>
    <scope>NUCLEOTIDE SEQUENCE</scope>
    <source>
        <strain evidence="2">ChiSxjej5B17-1746</strain>
    </source>
</reference>
<dbReference type="EMBL" id="DXGI01000307">
    <property type="protein sequence ID" value="HIW79066.1"/>
    <property type="molecule type" value="Genomic_DNA"/>
</dbReference>
<reference evidence="2" key="1">
    <citation type="journal article" date="2021" name="PeerJ">
        <title>Extensive microbial diversity within the chicken gut microbiome revealed by metagenomics and culture.</title>
        <authorList>
            <person name="Gilroy R."/>
            <person name="Ravi A."/>
            <person name="Getino M."/>
            <person name="Pursley I."/>
            <person name="Horton D.L."/>
            <person name="Alikhan N.F."/>
            <person name="Baker D."/>
            <person name="Gharbi K."/>
            <person name="Hall N."/>
            <person name="Watson M."/>
            <person name="Adriaenssens E.M."/>
            <person name="Foster-Nyarko E."/>
            <person name="Jarju S."/>
            <person name="Secka A."/>
            <person name="Antonio M."/>
            <person name="Oren A."/>
            <person name="Chaudhuri R.R."/>
            <person name="La Ragione R."/>
            <person name="Hildebrand F."/>
            <person name="Pallen M.J."/>
        </authorList>
    </citation>
    <scope>NUCLEOTIDE SEQUENCE</scope>
    <source>
        <strain evidence="2">ChiSxjej5B17-1746</strain>
    </source>
</reference>
<evidence type="ECO:0008006" key="4">
    <source>
        <dbReference type="Google" id="ProtNLM"/>
    </source>
</evidence>
<evidence type="ECO:0000313" key="2">
    <source>
        <dbReference type="EMBL" id="HIW79066.1"/>
    </source>
</evidence>
<accession>A0A9D1UA12</accession>
<gene>
    <name evidence="2" type="ORF">H9874_07980</name>
</gene>
<dbReference type="Pfam" id="PF16587">
    <property type="entry name" value="DUF5061"/>
    <property type="match status" value="1"/>
</dbReference>
<name>A0A9D1UA12_9BACT</name>